<evidence type="ECO:0000256" key="1">
    <source>
        <dbReference type="ARBA" id="ARBA00004365"/>
    </source>
</evidence>
<name>A0ABY8L8N7_9RHOB</name>
<evidence type="ECO:0000256" key="4">
    <source>
        <dbReference type="ARBA" id="ARBA00016244"/>
    </source>
</evidence>
<evidence type="ECO:0000256" key="6">
    <source>
        <dbReference type="ARBA" id="ARBA00023143"/>
    </source>
</evidence>
<protein>
    <recommendedName>
        <fullName evidence="4">Flagellar hook-associated protein 1</fullName>
    </recommendedName>
</protein>
<dbReference type="Proteomes" id="UP001243420">
    <property type="component" value="Chromosome"/>
</dbReference>
<keyword evidence="10" id="KW-1185">Reference proteome</keyword>
<evidence type="ECO:0000313" key="10">
    <source>
        <dbReference type="Proteomes" id="UP001243420"/>
    </source>
</evidence>
<comment type="subcellular location">
    <subcellularLocation>
        <location evidence="1">Bacterial flagellum</location>
    </subcellularLocation>
    <subcellularLocation>
        <location evidence="2">Secreted</location>
    </subcellularLocation>
</comment>
<dbReference type="InterPro" id="IPR053927">
    <property type="entry name" value="FlgK_helical"/>
</dbReference>
<sequence>MSLSSSLNNAVSGLGAASRRAETLSGNVAGADRPGYLLREAVPGPAGRDLTIRRVRDPGLAQMRRDAQAGAAAAERDRDFQLRLDAALGDPDRPGTLQDRLARLDAALVQAAGNPSAASFLESALRDADALTAEVNALGRLVAAERSTAETTIEDTVIRLNTDLEAVARLNADIMRLGNRGGDAADLLDRRDLLIDRISLQIPLRTLPREGGAVALVSRGGVMLLDARPARIEFSARALVTPEMELGAGLSGLTIDGREMIRGDDRSRIAGGGLEALFMLRDDTAPRAGARLDAFAAELVSRFAQPAVDPTLGVGQPGLFTDAGAAFDPAALAGLAGRMALNPLLDPEDPATHWRLREGLGAALPGPAGRSDQLLRLGAALRSPQAPATTGLTGRSLGFVDLAATLRSAVSADRLRAEDATETRQVQAADLAARKDGGAVDIDAEMQRLIEVEQAYAANARVIQVVGDMIQRLTEI</sequence>
<dbReference type="EMBL" id="CP122537">
    <property type="protein sequence ID" value="WGH77723.1"/>
    <property type="molecule type" value="Genomic_DNA"/>
</dbReference>
<gene>
    <name evidence="9" type="ORF">P8627_11835</name>
</gene>
<feature type="domain" description="Flagellar hook-associated protein FlgK helical" evidence="8">
    <location>
        <begin position="84"/>
        <end position="303"/>
    </location>
</feature>
<comment type="similarity">
    <text evidence="3">Belongs to the flagella basal body rod proteins family.</text>
</comment>
<accession>A0ABY8L8N7</accession>
<organism evidence="9 10">
    <name type="scientific">Jannaschia ovalis</name>
    <dbReference type="NCBI Taxonomy" id="3038773"/>
    <lineage>
        <taxon>Bacteria</taxon>
        <taxon>Pseudomonadati</taxon>
        <taxon>Pseudomonadota</taxon>
        <taxon>Alphaproteobacteria</taxon>
        <taxon>Rhodobacterales</taxon>
        <taxon>Roseobacteraceae</taxon>
        <taxon>Jannaschia</taxon>
    </lineage>
</organism>
<dbReference type="InterPro" id="IPR002371">
    <property type="entry name" value="FlgK"/>
</dbReference>
<proteinExistence type="inferred from homology"/>
<keyword evidence="9" id="KW-0969">Cilium</keyword>
<evidence type="ECO:0000259" key="8">
    <source>
        <dbReference type="Pfam" id="PF22638"/>
    </source>
</evidence>
<keyword evidence="9" id="KW-0282">Flagellum</keyword>
<keyword evidence="6" id="KW-0975">Bacterial flagellum</keyword>
<evidence type="ECO:0000256" key="5">
    <source>
        <dbReference type="ARBA" id="ARBA00022525"/>
    </source>
</evidence>
<evidence type="ECO:0000256" key="3">
    <source>
        <dbReference type="ARBA" id="ARBA00009677"/>
    </source>
</evidence>
<dbReference type="Pfam" id="PF06429">
    <property type="entry name" value="Flg_bbr_C"/>
    <property type="match status" value="1"/>
</dbReference>
<dbReference type="Pfam" id="PF22638">
    <property type="entry name" value="FlgK_D1"/>
    <property type="match status" value="1"/>
</dbReference>
<reference evidence="9 10" key="1">
    <citation type="submission" date="2023-04" db="EMBL/GenBank/DDBJ databases">
        <title>Jannaschia ovalis sp. nov., a marine bacterium isolated from sea tidal flat.</title>
        <authorList>
            <person name="Kwon D.Y."/>
            <person name="Kim J.-J."/>
        </authorList>
    </citation>
    <scope>NUCLEOTIDE SEQUENCE [LARGE SCALE GENOMIC DNA]</scope>
    <source>
        <strain evidence="9 10">GRR-S6-38</strain>
    </source>
</reference>
<dbReference type="InterPro" id="IPR010930">
    <property type="entry name" value="Flg_bb/hook_C_dom"/>
</dbReference>
<keyword evidence="5" id="KW-0964">Secreted</keyword>
<evidence type="ECO:0000259" key="7">
    <source>
        <dbReference type="Pfam" id="PF06429"/>
    </source>
</evidence>
<feature type="domain" description="Flagellar basal-body/hook protein C-terminal" evidence="7">
    <location>
        <begin position="440"/>
        <end position="475"/>
    </location>
</feature>
<evidence type="ECO:0000313" key="9">
    <source>
        <dbReference type="EMBL" id="WGH77723.1"/>
    </source>
</evidence>
<keyword evidence="9" id="KW-0966">Cell projection</keyword>
<dbReference type="PANTHER" id="PTHR30033">
    <property type="entry name" value="FLAGELLAR HOOK-ASSOCIATED PROTEIN 1"/>
    <property type="match status" value="1"/>
</dbReference>
<evidence type="ECO:0000256" key="2">
    <source>
        <dbReference type="ARBA" id="ARBA00004613"/>
    </source>
</evidence>
<dbReference type="PANTHER" id="PTHR30033:SF1">
    <property type="entry name" value="FLAGELLAR HOOK-ASSOCIATED PROTEIN 1"/>
    <property type="match status" value="1"/>
</dbReference>
<dbReference type="RefSeq" id="WP_279964319.1">
    <property type="nucleotide sequence ID" value="NZ_CP122537.1"/>
</dbReference>